<name>B6Q724_TALMQ</name>
<sequence length="98" mass="10708">MMDPATLASNGASMSMSQDRQFGRGNLSYPLTPPPFSPAGHVECIEDYTTGPMHPGFLYEQVDAFHAGNLWLNDAAEHYQAVYGKLPEDPMLTFATLA</sequence>
<feature type="region of interest" description="Disordered" evidence="1">
    <location>
        <begin position="1"/>
        <end position="30"/>
    </location>
</feature>
<evidence type="ECO:0000313" key="3">
    <source>
        <dbReference type="Proteomes" id="UP000001294"/>
    </source>
</evidence>
<protein>
    <submittedName>
        <fullName evidence="2">Uncharacterized protein</fullName>
    </submittedName>
</protein>
<evidence type="ECO:0000313" key="2">
    <source>
        <dbReference type="EMBL" id="EEA28689.1"/>
    </source>
</evidence>
<reference evidence="3" key="1">
    <citation type="journal article" date="2015" name="Genome Announc.">
        <title>Genome sequence of the AIDS-associated pathogen Penicillium marneffei (ATCC18224) and its near taxonomic relative Talaromyces stipitatus (ATCC10500).</title>
        <authorList>
            <person name="Nierman W.C."/>
            <person name="Fedorova-Abrams N.D."/>
            <person name="Andrianopoulos A."/>
        </authorList>
    </citation>
    <scope>NUCLEOTIDE SEQUENCE [LARGE SCALE GENOMIC DNA]</scope>
    <source>
        <strain evidence="3">ATCC 18224 / CBS 334.59 / QM 7333</strain>
    </source>
</reference>
<dbReference type="VEuPathDB" id="FungiDB:PMAA_034870"/>
<feature type="compositionally biased region" description="Polar residues" evidence="1">
    <location>
        <begin position="7"/>
        <end position="20"/>
    </location>
</feature>
<keyword evidence="3" id="KW-1185">Reference proteome</keyword>
<dbReference type="EMBL" id="DS995899">
    <property type="protein sequence ID" value="EEA28689.1"/>
    <property type="molecule type" value="Genomic_DNA"/>
</dbReference>
<evidence type="ECO:0000256" key="1">
    <source>
        <dbReference type="SAM" id="MobiDB-lite"/>
    </source>
</evidence>
<organism evidence="2 3">
    <name type="scientific">Talaromyces marneffei (strain ATCC 18224 / CBS 334.59 / QM 7333)</name>
    <name type="common">Penicillium marneffei</name>
    <dbReference type="NCBI Taxonomy" id="441960"/>
    <lineage>
        <taxon>Eukaryota</taxon>
        <taxon>Fungi</taxon>
        <taxon>Dikarya</taxon>
        <taxon>Ascomycota</taxon>
        <taxon>Pezizomycotina</taxon>
        <taxon>Eurotiomycetes</taxon>
        <taxon>Eurotiomycetidae</taxon>
        <taxon>Eurotiales</taxon>
        <taxon>Trichocomaceae</taxon>
        <taxon>Talaromyces</taxon>
        <taxon>Talaromyces sect. Talaromyces</taxon>
    </lineage>
</organism>
<accession>B6Q724</accession>
<dbReference type="AlphaFoldDB" id="B6Q724"/>
<proteinExistence type="predicted"/>
<gene>
    <name evidence="2" type="ORF">PMAA_034870</name>
</gene>
<dbReference type="HOGENOM" id="CLU_2334301_0_0_1"/>
<dbReference type="Proteomes" id="UP000001294">
    <property type="component" value="Unassembled WGS sequence"/>
</dbReference>